<comment type="caution">
    <text evidence="2">The sequence shown here is derived from an EMBL/GenBank/DDBJ whole genome shotgun (WGS) entry which is preliminary data.</text>
</comment>
<protein>
    <submittedName>
        <fullName evidence="2">Uncharacterized protein</fullName>
    </submittedName>
</protein>
<sequence>MAAVLFEFLANGLELWNTGAIAGLPLNSDDGGKRGGFLAKKEFGTSGVELEKVYEEAEILIGRIVDVVRDIGGYGKAVKDIAVFVNEDVEFRKSVLERRAVLHEVKPTVPVTVGIAGTRRPHQQVPSKIWKSGDHRHQNHKSIPRLVGIETEERQSNGSCNVHCELDLILHVIRRECSIRNIEKEPGKFLTPSGKVEMQKKEEDPDDLPTIVSHLKGLTAQPGMALRGWFSGVTQQGQGGKSSTSTSPKERPGEQKEQRPESISLTQTSLRNKKKRRLESRLPSIPIQKVNSLILRERTTISRIAITDWLYCETPPSTLNVPPSPSPRLQPQPQSLLPLPTIETTDTRQ</sequence>
<evidence type="ECO:0000313" key="2">
    <source>
        <dbReference type="EMBL" id="RVD81188.1"/>
    </source>
</evidence>
<feature type="region of interest" description="Disordered" evidence="1">
    <location>
        <begin position="232"/>
        <end position="277"/>
    </location>
</feature>
<feature type="region of interest" description="Disordered" evidence="1">
    <location>
        <begin position="317"/>
        <end position="349"/>
    </location>
</feature>
<organism evidence="2 3">
    <name type="scientific">Arthrobotrys flagrans</name>
    <name type="common">Nematode-trapping fungus</name>
    <name type="synonym">Trichothecium flagrans</name>
    <dbReference type="NCBI Taxonomy" id="97331"/>
    <lineage>
        <taxon>Eukaryota</taxon>
        <taxon>Fungi</taxon>
        <taxon>Dikarya</taxon>
        <taxon>Ascomycota</taxon>
        <taxon>Pezizomycotina</taxon>
        <taxon>Orbiliomycetes</taxon>
        <taxon>Orbiliales</taxon>
        <taxon>Orbiliaceae</taxon>
        <taxon>Arthrobotrys</taxon>
    </lineage>
</organism>
<accession>A0A436ZQI6</accession>
<keyword evidence="3" id="KW-1185">Reference proteome</keyword>
<dbReference type="EMBL" id="SAEB01000012">
    <property type="protein sequence ID" value="RVD81188.1"/>
    <property type="molecule type" value="Genomic_DNA"/>
</dbReference>
<dbReference type="RefSeq" id="XP_067486732.1">
    <property type="nucleotide sequence ID" value="XM_067638889.1"/>
</dbReference>
<dbReference type="GeneID" id="93591373"/>
<feature type="region of interest" description="Disordered" evidence="1">
    <location>
        <begin position="186"/>
        <end position="209"/>
    </location>
</feature>
<evidence type="ECO:0000313" key="3">
    <source>
        <dbReference type="Proteomes" id="UP000283090"/>
    </source>
</evidence>
<dbReference type="OrthoDB" id="5316553at2759"/>
<dbReference type="Proteomes" id="UP000283090">
    <property type="component" value="Unassembled WGS sequence"/>
</dbReference>
<reference evidence="2 3" key="1">
    <citation type="submission" date="2019-01" db="EMBL/GenBank/DDBJ databases">
        <title>Intercellular communication is required for trap formation in the nematode-trapping fungus Duddingtonia flagrans.</title>
        <authorList>
            <person name="Youssar L."/>
            <person name="Wernet V."/>
            <person name="Hensel N."/>
            <person name="Hildebrandt H.-G."/>
            <person name="Fischer R."/>
        </authorList>
    </citation>
    <scope>NUCLEOTIDE SEQUENCE [LARGE SCALE GENOMIC DNA]</scope>
    <source>
        <strain evidence="2 3">CBS H-5679</strain>
    </source>
</reference>
<feature type="compositionally biased region" description="Polar residues" evidence="1">
    <location>
        <begin position="261"/>
        <end position="270"/>
    </location>
</feature>
<feature type="compositionally biased region" description="Basic and acidic residues" evidence="1">
    <location>
        <begin position="248"/>
        <end position="260"/>
    </location>
</feature>
<dbReference type="VEuPathDB" id="FungiDB:DFL_009062"/>
<feature type="compositionally biased region" description="Low complexity" evidence="1">
    <location>
        <begin position="232"/>
        <end position="247"/>
    </location>
</feature>
<dbReference type="AlphaFoldDB" id="A0A436ZQI6"/>
<gene>
    <name evidence="2" type="ORF">DFL_009062</name>
</gene>
<evidence type="ECO:0000256" key="1">
    <source>
        <dbReference type="SAM" id="MobiDB-lite"/>
    </source>
</evidence>
<proteinExistence type="predicted"/>
<feature type="compositionally biased region" description="Low complexity" evidence="1">
    <location>
        <begin position="331"/>
        <end position="340"/>
    </location>
</feature>
<name>A0A436ZQI6_ARTFL</name>